<protein>
    <recommendedName>
        <fullName evidence="3">Lipoprotein</fullName>
    </recommendedName>
</protein>
<evidence type="ECO:0008006" key="3">
    <source>
        <dbReference type="Google" id="ProtNLM"/>
    </source>
</evidence>
<name>A0A3S8RQK6_9BACL</name>
<dbReference type="PROSITE" id="PS51257">
    <property type="entry name" value="PROKAR_LIPOPROTEIN"/>
    <property type="match status" value="1"/>
</dbReference>
<sequence length="230" mass="26162">MTRFMMLFIAIGLVLVGCSQDQIKGNNPKEAPVVSGDSSADRALNTEVARSAEQKLLPEYVAKNESGLSDQDFETAYEMCVKALSDYYKAVWNGSDIEMDTLIENDHLKQYTQQKIQSQYDVHIKHNLTDDLVQDIEIGAWEVEYKDDVNGGYLYFNLPVQINMTVGGYGEVTEFLVRNVNGKLVIVDWYTGAKDSYDFMVRGANLTINNPDIWNDSEWVKKLDHMTDEF</sequence>
<dbReference type="EMBL" id="CP034248">
    <property type="protein sequence ID" value="AZK45129.1"/>
    <property type="molecule type" value="Genomic_DNA"/>
</dbReference>
<reference evidence="1 2" key="1">
    <citation type="submission" date="2018-11" db="EMBL/GenBank/DDBJ databases">
        <title>Genome sequencing of Paenibacillus lentus DSM25539(T).</title>
        <authorList>
            <person name="Kook J.-K."/>
            <person name="Park S.-N."/>
            <person name="Lim Y.K."/>
        </authorList>
    </citation>
    <scope>NUCLEOTIDE SEQUENCE [LARGE SCALE GENOMIC DNA]</scope>
    <source>
        <strain evidence="1 2">DSM 25539</strain>
    </source>
</reference>
<dbReference type="RefSeq" id="WP_125081258.1">
    <property type="nucleotide sequence ID" value="NZ_CP034248.1"/>
</dbReference>
<evidence type="ECO:0000313" key="2">
    <source>
        <dbReference type="Proteomes" id="UP000273145"/>
    </source>
</evidence>
<dbReference type="AlphaFoldDB" id="A0A3S8RQK6"/>
<gene>
    <name evidence="1" type="ORF">EIM92_02075</name>
</gene>
<evidence type="ECO:0000313" key="1">
    <source>
        <dbReference type="EMBL" id="AZK45129.1"/>
    </source>
</evidence>
<dbReference type="Proteomes" id="UP000273145">
    <property type="component" value="Chromosome"/>
</dbReference>
<organism evidence="1 2">
    <name type="scientific">Paenibacillus lentus</name>
    <dbReference type="NCBI Taxonomy" id="1338368"/>
    <lineage>
        <taxon>Bacteria</taxon>
        <taxon>Bacillati</taxon>
        <taxon>Bacillota</taxon>
        <taxon>Bacilli</taxon>
        <taxon>Bacillales</taxon>
        <taxon>Paenibacillaceae</taxon>
        <taxon>Paenibacillus</taxon>
    </lineage>
</organism>
<dbReference type="KEGG" id="plen:EIM92_02075"/>
<proteinExistence type="predicted"/>
<accession>A0A3S8RQK6</accession>
<dbReference type="OrthoDB" id="2833606at2"/>
<keyword evidence="2" id="KW-1185">Reference proteome</keyword>